<gene>
    <name evidence="4" type="ORF">AA314_00034</name>
    <name evidence="5" type="ORF">ATI61_12158</name>
</gene>
<dbReference type="InterPro" id="IPR003410">
    <property type="entry name" value="HYR_dom"/>
</dbReference>
<evidence type="ECO:0000313" key="7">
    <source>
        <dbReference type="Proteomes" id="UP000256345"/>
    </source>
</evidence>
<evidence type="ECO:0000313" key="6">
    <source>
        <dbReference type="Proteomes" id="UP000035579"/>
    </source>
</evidence>
<evidence type="ECO:0000313" key="4">
    <source>
        <dbReference type="EMBL" id="AKI98407.1"/>
    </source>
</evidence>
<dbReference type="Proteomes" id="UP000256345">
    <property type="component" value="Unassembled WGS sequence"/>
</dbReference>
<name>A0AAC8TA90_9BACT</name>
<accession>A0AAC8TA90</accession>
<evidence type="ECO:0000259" key="3">
    <source>
        <dbReference type="PROSITE" id="PS50825"/>
    </source>
</evidence>
<dbReference type="RefSeq" id="WP_147333249.1">
    <property type="nucleotide sequence ID" value="NZ_CP011509.1"/>
</dbReference>
<reference evidence="4 6" key="1">
    <citation type="submission" date="2015-05" db="EMBL/GenBank/DDBJ databases">
        <title>Genome assembly of Archangium gephyra DSM 2261.</title>
        <authorList>
            <person name="Sharma G."/>
            <person name="Subramanian S."/>
        </authorList>
    </citation>
    <scope>NUCLEOTIDE SEQUENCE [LARGE SCALE GENOMIC DNA]</scope>
    <source>
        <strain evidence="4 6">DSM 2261</strain>
    </source>
</reference>
<keyword evidence="2" id="KW-0732">Signal</keyword>
<dbReference type="AlphaFoldDB" id="A0AAC8TA90"/>
<evidence type="ECO:0000256" key="2">
    <source>
        <dbReference type="SAM" id="SignalP"/>
    </source>
</evidence>
<dbReference type="EMBL" id="CP011509">
    <property type="protein sequence ID" value="AKI98407.1"/>
    <property type="molecule type" value="Genomic_DNA"/>
</dbReference>
<feature type="signal peptide" evidence="2">
    <location>
        <begin position="1"/>
        <end position="20"/>
    </location>
</feature>
<protein>
    <submittedName>
        <fullName evidence="5">HYR domain-containing protein</fullName>
    </submittedName>
</protein>
<evidence type="ECO:0000256" key="1">
    <source>
        <dbReference type="ARBA" id="ARBA00022737"/>
    </source>
</evidence>
<sequence>MKAFVMLGVLAVAVSPPDCAGDPPPPLYIDCPASQTLECENGGAVASFSPSVTGGVPGYSVSCQPPSGSVFPLGCNTGTCSASDSIGQDASCAHQVCVVDTLAPIITVKPEPVSLWAPNHEMLDFKLSHCVESVVDRCHGPLDVDAVGVISRAESDEVEDDSLVDDAVGDGHTCRDIELGGGSAARLRSERQGRGNGRVYTVHFTVTDPSGNRASAACQVQVVHDQSAPSDPAVRDACQYCEGTGCGTCPSASPACPVP</sequence>
<dbReference type="EMBL" id="QUMU01000021">
    <property type="protein sequence ID" value="REG20493.1"/>
    <property type="molecule type" value="Genomic_DNA"/>
</dbReference>
<dbReference type="PROSITE" id="PS50825">
    <property type="entry name" value="HYR"/>
    <property type="match status" value="1"/>
</dbReference>
<feature type="domain" description="HYR" evidence="3">
    <location>
        <begin position="21"/>
        <end position="100"/>
    </location>
</feature>
<feature type="chain" id="PRO_5041966555" evidence="2">
    <location>
        <begin position="21"/>
        <end position="259"/>
    </location>
</feature>
<dbReference type="Proteomes" id="UP000035579">
    <property type="component" value="Chromosome"/>
</dbReference>
<keyword evidence="7" id="KW-1185">Reference proteome</keyword>
<keyword evidence="1" id="KW-0677">Repeat</keyword>
<proteinExistence type="predicted"/>
<organism evidence="4 6">
    <name type="scientific">Archangium gephyra</name>
    <dbReference type="NCBI Taxonomy" id="48"/>
    <lineage>
        <taxon>Bacteria</taxon>
        <taxon>Pseudomonadati</taxon>
        <taxon>Myxococcota</taxon>
        <taxon>Myxococcia</taxon>
        <taxon>Myxococcales</taxon>
        <taxon>Cystobacterineae</taxon>
        <taxon>Archangiaceae</taxon>
        <taxon>Archangium</taxon>
    </lineage>
</organism>
<reference evidence="5 7" key="2">
    <citation type="submission" date="2018-08" db="EMBL/GenBank/DDBJ databases">
        <title>Genomic Encyclopedia of Archaeal and Bacterial Type Strains, Phase II (KMG-II): from individual species to whole genera.</title>
        <authorList>
            <person name="Goeker M."/>
        </authorList>
    </citation>
    <scope>NUCLEOTIDE SEQUENCE [LARGE SCALE GENOMIC DNA]</scope>
    <source>
        <strain evidence="5 7">DSM 2261</strain>
    </source>
</reference>
<evidence type="ECO:0000313" key="5">
    <source>
        <dbReference type="EMBL" id="REG20493.1"/>
    </source>
</evidence>
<dbReference type="KEGG" id="age:AA314_00034"/>